<evidence type="ECO:0000259" key="3">
    <source>
        <dbReference type="Pfam" id="PF14500"/>
    </source>
</evidence>
<protein>
    <recommendedName>
        <fullName evidence="1">MMS19 nucleotide excision repair protein</fullName>
    </recommendedName>
</protein>
<feature type="region of interest" description="Disordered" evidence="2">
    <location>
        <begin position="715"/>
        <end position="734"/>
    </location>
</feature>
<dbReference type="Gene3D" id="1.25.10.10">
    <property type="entry name" value="Leucine-rich Repeat Variant"/>
    <property type="match status" value="1"/>
</dbReference>
<gene>
    <name evidence="5" type="ORF">PgNI_04997</name>
</gene>
<feature type="region of interest" description="Disordered" evidence="2">
    <location>
        <begin position="1130"/>
        <end position="1151"/>
    </location>
</feature>
<evidence type="ECO:0000313" key="4">
    <source>
        <dbReference type="Proteomes" id="UP000515153"/>
    </source>
</evidence>
<feature type="domain" description="MMS19 N-terminal" evidence="3">
    <location>
        <begin position="76"/>
        <end position="334"/>
    </location>
</feature>
<evidence type="ECO:0000256" key="2">
    <source>
        <dbReference type="SAM" id="MobiDB-lite"/>
    </source>
</evidence>
<dbReference type="GO" id="GO:0016226">
    <property type="term" value="P:iron-sulfur cluster assembly"/>
    <property type="evidence" value="ECO:0007669"/>
    <property type="project" value="UniProtKB-UniRule"/>
</dbReference>
<dbReference type="AlphaFoldDB" id="A0A6P8BEJ8"/>
<comment type="similarity">
    <text evidence="1">Belongs to the MET18/MMS19 family.</text>
</comment>
<comment type="function">
    <text evidence="1">Key component of the cytosolic iron-sulfur protein assembly (CIA) complex, a multiprotein complex that mediates the incorporation of iron-sulfur cluster into apoproteins specifically involved in DNA metabolism and genomic integrity. In the CIA complex, MMS19 acts as an adapter between early-acting CIA components and a subset of cellular target iron-sulfur proteins.</text>
</comment>
<dbReference type="Pfam" id="PF14500">
    <property type="entry name" value="MMS19_N"/>
    <property type="match status" value="1"/>
</dbReference>
<proteinExistence type="inferred from homology"/>
<keyword evidence="1" id="KW-0234">DNA repair</keyword>
<keyword evidence="1" id="KW-0227">DNA damage</keyword>
<keyword evidence="1" id="KW-0539">Nucleus</keyword>
<dbReference type="GO" id="GO:0051604">
    <property type="term" value="P:protein maturation"/>
    <property type="evidence" value="ECO:0007669"/>
    <property type="project" value="UniProtKB-UniRule"/>
</dbReference>
<reference evidence="5" key="1">
    <citation type="journal article" date="2019" name="Mol. Biol. Evol.">
        <title>Blast fungal genomes show frequent chromosomal changes, gene gains and losses, and effector gene turnover.</title>
        <authorList>
            <person name="Gomez Luciano L.B."/>
            <person name="Jason Tsai I."/>
            <person name="Chuma I."/>
            <person name="Tosa Y."/>
            <person name="Chen Y.H."/>
            <person name="Li J.Y."/>
            <person name="Li M.Y."/>
            <person name="Jade Lu M.Y."/>
            <person name="Nakayashiki H."/>
            <person name="Li W.H."/>
        </authorList>
    </citation>
    <scope>NUCLEOTIDE SEQUENCE</scope>
    <source>
        <strain evidence="5">NI907</strain>
    </source>
</reference>
<dbReference type="GO" id="GO:0097361">
    <property type="term" value="C:cytosolic [4Fe-4S] assembly targeting complex"/>
    <property type="evidence" value="ECO:0007669"/>
    <property type="project" value="UniProtKB-UniRule"/>
</dbReference>
<dbReference type="GO" id="GO:0006281">
    <property type="term" value="P:DNA repair"/>
    <property type="evidence" value="ECO:0007669"/>
    <property type="project" value="UniProtKB-UniRule"/>
</dbReference>
<dbReference type="KEGG" id="pgri:PgNI_04997"/>
<dbReference type="RefSeq" id="XP_030985668.1">
    <property type="nucleotide sequence ID" value="XM_031125038.1"/>
</dbReference>
<dbReference type="PANTHER" id="PTHR12891:SF0">
    <property type="entry name" value="MMS19 NUCLEOTIDE EXCISION REPAIR PROTEIN HOMOLOG"/>
    <property type="match status" value="1"/>
</dbReference>
<dbReference type="InterPro" id="IPR011989">
    <property type="entry name" value="ARM-like"/>
</dbReference>
<dbReference type="Proteomes" id="UP000515153">
    <property type="component" value="Unplaced"/>
</dbReference>
<dbReference type="GeneID" id="41959947"/>
<dbReference type="InterPro" id="IPR029240">
    <property type="entry name" value="MMS19_N"/>
</dbReference>
<reference evidence="5" key="3">
    <citation type="submission" date="2025-08" db="UniProtKB">
        <authorList>
            <consortium name="RefSeq"/>
        </authorList>
    </citation>
    <scope>IDENTIFICATION</scope>
    <source>
        <strain evidence="5">NI907</strain>
    </source>
</reference>
<sequence>MADFKGLALQYVLADEATTRQHVTAKTADAIKNASVKSTAILNWVKSIDPWMPAALSDSESQGDNGEGPEPDLSVITRSKALEYLADTLLLLEKNLLRTDQVNLLITFFGRLYSIDHKAGIMAATKALQQLATMKAFKPEMADNIIQSIVSMRDDFRLQTPQTRLEIYKFIQSLLENEAISSQLQHVYGTSGGIAIDLLQLCGHERDPNCLIQWFKIIQSLVQLFDFSADVHDEIFKTFSAYFPISLRSTATPSGVTIEDLKSSIRACFASSHKLARLSFPFLIQKLDQGDAISIPVKTDILRTLKQCLDQYALPSQSIGPYTGQLWTSLKYEVRNGEIKESIDCTLDVMRVISFKLAKIPLAEPQETTREVSALSSFVDMVLSDSLDDLANPSYTKPAGLLLRSIMEVHARPFALLLPGVIEAINKNLREPRTIEHATALIGLARDLLDARSQVIDAAKIHSSTDQLQNLFKLDSQIRDPFHAIFSRFWRENNKETPDADNVAVLKEVVQGFAALICQVSQEEAGNQTLLCDQAQCEQVCFMISDRVINIFQLASSPDSGARKELADIVVASLRKIVKVYTAGYALMLQRALSTIKDRVWGRPPTRNSLAMLKTLVLRLSYIGCSEIPKLGDPVQHLYLYTSSVLRLLFSFLDNSVPFEVSTITLSGIFSALLHYRDTCSSKPTHARLSLINADWRVCTSDFVRCHPEFAVTGKPASTGEAASKPENDRSVEYGGGNSDAFRDYLECALYLTSVLYQRATKSDMGAQSRLGLGPDFSPHTAPTAETALENPGPGSSANARDVDLQDVYLHQLGDMATFVLRDLEEVEQEALSLTDEVYGLFQSHTGAHGTYLSAENDGRTNVLSLGVAQGLRPIPMASMFASESLKQQIVADISAAENFPVRTQKVRDRFLTLLANKWLPRTTVSGPQRDVWKATVDALREMLEKGLAEASATPNSIRTEQYTRALGFAAGAVARRDRDVEGLVKVLASLPAALGEHGLQMAPRLEVLLAAKSQLSLQNHAILRPLSEQWVYICVVKPKLELSFPITQDRPQGIVNAIAVVHVMKHMDFTVYAEDTDRIMRILIAGVSSPKNLADVEAALQVLRQILANKPDDLKDQLKAVISGAISTVSSGLEPPPDQEAVPADSNARTVNSGNPALCRRLSLQLLQDLAEKLDEQLLRQYKAQISRVLATACGDPVREVRQSAMSARSSWARLAA</sequence>
<dbReference type="InterPro" id="IPR039920">
    <property type="entry name" value="MMS19"/>
</dbReference>
<organism evidence="4 5">
    <name type="scientific">Pyricularia grisea</name>
    <name type="common">Crabgrass-specific blast fungus</name>
    <name type="synonym">Magnaporthe grisea</name>
    <dbReference type="NCBI Taxonomy" id="148305"/>
    <lineage>
        <taxon>Eukaryota</taxon>
        <taxon>Fungi</taxon>
        <taxon>Dikarya</taxon>
        <taxon>Ascomycota</taxon>
        <taxon>Pezizomycotina</taxon>
        <taxon>Sordariomycetes</taxon>
        <taxon>Sordariomycetidae</taxon>
        <taxon>Magnaporthales</taxon>
        <taxon>Pyriculariaceae</taxon>
        <taxon>Pyricularia</taxon>
    </lineage>
</organism>
<dbReference type="GO" id="GO:0005634">
    <property type="term" value="C:nucleus"/>
    <property type="evidence" value="ECO:0007669"/>
    <property type="project" value="UniProtKB-SubCell"/>
</dbReference>
<name>A0A6P8BEJ8_PYRGI</name>
<reference evidence="5" key="2">
    <citation type="submission" date="2019-10" db="EMBL/GenBank/DDBJ databases">
        <authorList>
            <consortium name="NCBI Genome Project"/>
        </authorList>
    </citation>
    <scope>NUCLEOTIDE SEQUENCE</scope>
    <source>
        <strain evidence="5">NI907</strain>
    </source>
</reference>
<dbReference type="InterPro" id="IPR016024">
    <property type="entry name" value="ARM-type_fold"/>
</dbReference>
<evidence type="ECO:0000256" key="1">
    <source>
        <dbReference type="RuleBase" id="RU367072"/>
    </source>
</evidence>
<evidence type="ECO:0000313" key="5">
    <source>
        <dbReference type="RefSeq" id="XP_030985668.1"/>
    </source>
</evidence>
<keyword evidence="4" id="KW-1185">Reference proteome</keyword>
<accession>A0A6P8BEJ8</accession>
<comment type="subcellular location">
    <subcellularLocation>
        <location evidence="1">Nucleus</location>
    </subcellularLocation>
</comment>
<dbReference type="PANTHER" id="PTHR12891">
    <property type="entry name" value="DNA REPAIR/TRANSCRIPTION PROTEIN MET18/MMS19"/>
    <property type="match status" value="1"/>
</dbReference>
<feature type="region of interest" description="Disordered" evidence="2">
    <location>
        <begin position="768"/>
        <end position="800"/>
    </location>
</feature>
<dbReference type="SUPFAM" id="SSF48371">
    <property type="entry name" value="ARM repeat"/>
    <property type="match status" value="1"/>
</dbReference>